<dbReference type="EMBL" id="JBHUCZ010000001">
    <property type="protein sequence ID" value="MFD1566507.1"/>
    <property type="molecule type" value="Genomic_DNA"/>
</dbReference>
<dbReference type="SUPFAM" id="SSF54637">
    <property type="entry name" value="Thioesterase/thiol ester dehydrase-isomerase"/>
    <property type="match status" value="1"/>
</dbReference>
<dbReference type="Gene3D" id="3.10.129.10">
    <property type="entry name" value="Hotdog Thioesterase"/>
    <property type="match status" value="1"/>
</dbReference>
<dbReference type="InterPro" id="IPR002539">
    <property type="entry name" value="MaoC-like_dom"/>
</dbReference>
<dbReference type="Proteomes" id="UP001597139">
    <property type="component" value="Unassembled WGS sequence"/>
</dbReference>
<feature type="domain" description="MaoC-like" evidence="1">
    <location>
        <begin position="18"/>
        <end position="122"/>
    </location>
</feature>
<evidence type="ECO:0000259" key="1">
    <source>
        <dbReference type="Pfam" id="PF01575"/>
    </source>
</evidence>
<keyword evidence="3" id="KW-1185">Reference proteome</keyword>
<name>A0ABD6BPL7_9EURY</name>
<dbReference type="InterPro" id="IPR029069">
    <property type="entry name" value="HotDog_dom_sf"/>
</dbReference>
<dbReference type="AlphaFoldDB" id="A0ABD6BPL7"/>
<reference evidence="2 3" key="1">
    <citation type="journal article" date="2019" name="Int. J. Syst. Evol. Microbiol.">
        <title>The Global Catalogue of Microorganisms (GCM) 10K type strain sequencing project: providing services to taxonomists for standard genome sequencing and annotation.</title>
        <authorList>
            <consortium name="The Broad Institute Genomics Platform"/>
            <consortium name="The Broad Institute Genome Sequencing Center for Infectious Disease"/>
            <person name="Wu L."/>
            <person name="Ma J."/>
        </authorList>
    </citation>
    <scope>NUCLEOTIDE SEQUENCE [LARGE SCALE GENOMIC DNA]</scope>
    <source>
        <strain evidence="2 3">CGMCC 1.12859</strain>
    </source>
</reference>
<proteinExistence type="predicted"/>
<dbReference type="PANTHER" id="PTHR43664">
    <property type="entry name" value="MONOAMINE OXIDASE-RELATED"/>
    <property type="match status" value="1"/>
</dbReference>
<protein>
    <submittedName>
        <fullName evidence="2">MaoC family dehydratase</fullName>
    </submittedName>
</protein>
<evidence type="ECO:0000313" key="3">
    <source>
        <dbReference type="Proteomes" id="UP001597139"/>
    </source>
</evidence>
<comment type="caution">
    <text evidence="2">The sequence shown here is derived from an EMBL/GenBank/DDBJ whole genome shotgun (WGS) entry which is preliminary data.</text>
</comment>
<dbReference type="Pfam" id="PF01575">
    <property type="entry name" value="MaoC_dehydratas"/>
    <property type="match status" value="1"/>
</dbReference>
<dbReference type="PANTHER" id="PTHR43664:SF1">
    <property type="entry name" value="BETA-METHYLMALYL-COA DEHYDRATASE"/>
    <property type="match status" value="1"/>
</dbReference>
<gene>
    <name evidence="2" type="ORF">ACFSAU_03295</name>
</gene>
<dbReference type="RefSeq" id="WP_267645785.1">
    <property type="nucleotide sequence ID" value="NZ_JANHGR010000001.1"/>
</dbReference>
<evidence type="ECO:0000313" key="2">
    <source>
        <dbReference type="EMBL" id="MFD1566507.1"/>
    </source>
</evidence>
<sequence length="143" mass="15763">MTTYFEDVSVGDTDEFGTYEVTEAEILEFAGQYDPQPFHTDPEAAAETIYGGVIASGWHTCAMTMRLLVDGHFADSAAMGARGVEELRFPRPVRPGDSLSVRTEVLEKSVDSADRGTVRVRSETVTDDEVVLSMTSEVMYARR</sequence>
<organism evidence="2 3">
    <name type="scientific">Halolamina litorea</name>
    <dbReference type="NCBI Taxonomy" id="1515593"/>
    <lineage>
        <taxon>Archaea</taxon>
        <taxon>Methanobacteriati</taxon>
        <taxon>Methanobacteriota</taxon>
        <taxon>Stenosarchaea group</taxon>
        <taxon>Halobacteria</taxon>
        <taxon>Halobacteriales</taxon>
        <taxon>Haloferacaceae</taxon>
    </lineage>
</organism>
<accession>A0ABD6BPL7</accession>
<dbReference type="CDD" id="cd03454">
    <property type="entry name" value="YdeM"/>
    <property type="match status" value="1"/>
</dbReference>
<dbReference type="InterPro" id="IPR052342">
    <property type="entry name" value="MCH/BMMD"/>
</dbReference>